<protein>
    <submittedName>
        <fullName evidence="1">Uncharacterized protein</fullName>
    </submittedName>
</protein>
<reference evidence="1 2" key="1">
    <citation type="submission" date="2016-10" db="EMBL/GenBank/DDBJ databases">
        <title>Draft genome sequence of Coniochaeta ligniaria NRRL30616, a lignocellulolytic fungus for bioabatement of inhibitors in plant biomass hydrolysates.</title>
        <authorList>
            <consortium name="DOE Joint Genome Institute"/>
            <person name="Jimenez D.J."/>
            <person name="Hector R.E."/>
            <person name="Riley R."/>
            <person name="Sun H."/>
            <person name="Grigoriev I.V."/>
            <person name="Van Elsas J.D."/>
            <person name="Nichols N.N."/>
        </authorList>
    </citation>
    <scope>NUCLEOTIDE SEQUENCE [LARGE SCALE GENOMIC DNA]</scope>
    <source>
        <strain evidence="1 2">NRRL 30616</strain>
    </source>
</reference>
<dbReference type="AlphaFoldDB" id="A0A1J7JHW5"/>
<sequence length="124" mass="14291">MSSIDPGSVLLPRKLVRVHRSFPLFTLTSRVLVALRLWPAFPVLFLQVVLINHSVDTTYIHPSRTTYFFPRCIYTRHERQPLGTCSTPFDAARTAPALHVNWHTGIDSPGVRNDNELWPTWKRL</sequence>
<evidence type="ECO:0000313" key="1">
    <source>
        <dbReference type="EMBL" id="OIW27218.1"/>
    </source>
</evidence>
<name>A0A1J7JHW5_9PEZI</name>
<evidence type="ECO:0000313" key="2">
    <source>
        <dbReference type="Proteomes" id="UP000182658"/>
    </source>
</evidence>
<dbReference type="InParanoid" id="A0A1J7JHW5"/>
<organism evidence="1 2">
    <name type="scientific">Coniochaeta ligniaria NRRL 30616</name>
    <dbReference type="NCBI Taxonomy" id="1408157"/>
    <lineage>
        <taxon>Eukaryota</taxon>
        <taxon>Fungi</taxon>
        <taxon>Dikarya</taxon>
        <taxon>Ascomycota</taxon>
        <taxon>Pezizomycotina</taxon>
        <taxon>Sordariomycetes</taxon>
        <taxon>Sordariomycetidae</taxon>
        <taxon>Coniochaetales</taxon>
        <taxon>Coniochaetaceae</taxon>
        <taxon>Coniochaeta</taxon>
    </lineage>
</organism>
<dbReference type="Proteomes" id="UP000182658">
    <property type="component" value="Unassembled WGS sequence"/>
</dbReference>
<accession>A0A1J7JHW5</accession>
<proteinExistence type="predicted"/>
<dbReference type="EMBL" id="KV875099">
    <property type="protein sequence ID" value="OIW27218.1"/>
    <property type="molecule type" value="Genomic_DNA"/>
</dbReference>
<gene>
    <name evidence="1" type="ORF">CONLIGDRAFT_418528</name>
</gene>
<keyword evidence="2" id="KW-1185">Reference proteome</keyword>